<dbReference type="AlphaFoldDB" id="A0A381RJ41"/>
<dbReference type="EMBL" id="UINC01001850">
    <property type="protein sequence ID" value="SUZ89917.1"/>
    <property type="molecule type" value="Genomic_DNA"/>
</dbReference>
<accession>A0A381RJ41</accession>
<evidence type="ECO:0000313" key="1">
    <source>
        <dbReference type="EMBL" id="SUZ89917.1"/>
    </source>
</evidence>
<organism evidence="1">
    <name type="scientific">marine metagenome</name>
    <dbReference type="NCBI Taxonomy" id="408172"/>
    <lineage>
        <taxon>unclassified sequences</taxon>
        <taxon>metagenomes</taxon>
        <taxon>ecological metagenomes</taxon>
    </lineage>
</organism>
<name>A0A381RJ41_9ZZZZ</name>
<protein>
    <submittedName>
        <fullName evidence="1">Uncharacterized protein</fullName>
    </submittedName>
</protein>
<sequence length="56" mass="6161">MGSTLAHIQDLFDTVFHGILKSGGGKKNNKVISNIQDAGDAYYETYTDIKKGKDKK</sequence>
<reference evidence="1" key="1">
    <citation type="submission" date="2018-05" db="EMBL/GenBank/DDBJ databases">
        <authorList>
            <person name="Lanie J.A."/>
            <person name="Ng W.-L."/>
            <person name="Kazmierczak K.M."/>
            <person name="Andrzejewski T.M."/>
            <person name="Davidsen T.M."/>
            <person name="Wayne K.J."/>
            <person name="Tettelin H."/>
            <person name="Glass J.I."/>
            <person name="Rusch D."/>
            <person name="Podicherti R."/>
            <person name="Tsui H.-C.T."/>
            <person name="Winkler M.E."/>
        </authorList>
    </citation>
    <scope>NUCLEOTIDE SEQUENCE</scope>
</reference>
<proteinExistence type="predicted"/>
<gene>
    <name evidence="1" type="ORF">METZ01_LOCUS42771</name>
</gene>